<dbReference type="EMBL" id="BLLK01000022">
    <property type="protein sequence ID" value="GFH46370.1"/>
    <property type="molecule type" value="Genomic_DNA"/>
</dbReference>
<evidence type="ECO:0000259" key="2">
    <source>
        <dbReference type="Pfam" id="PF01593"/>
    </source>
</evidence>
<feature type="chain" id="PRO_5042058638" description="Amine oxidase domain-containing protein" evidence="1">
    <location>
        <begin position="24"/>
        <end position="595"/>
    </location>
</feature>
<dbReference type="GO" id="GO:0016491">
    <property type="term" value="F:oxidoreductase activity"/>
    <property type="evidence" value="ECO:0007669"/>
    <property type="project" value="InterPro"/>
</dbReference>
<feature type="signal peptide" evidence="1">
    <location>
        <begin position="1"/>
        <end position="23"/>
    </location>
</feature>
<evidence type="ECO:0000313" key="3">
    <source>
        <dbReference type="EMBL" id="GFH46370.1"/>
    </source>
</evidence>
<reference evidence="3 4" key="1">
    <citation type="journal article" date="2021" name="Sci. Rep.">
        <title>The genome of the diatom Chaetoceros tenuissimus carries an ancient integrated fragment of an extant virus.</title>
        <authorList>
            <person name="Hongo Y."/>
            <person name="Kimura K."/>
            <person name="Takaki Y."/>
            <person name="Yoshida Y."/>
            <person name="Baba S."/>
            <person name="Kobayashi G."/>
            <person name="Nagasaki K."/>
            <person name="Hano T."/>
            <person name="Tomaru Y."/>
        </authorList>
    </citation>
    <scope>NUCLEOTIDE SEQUENCE [LARGE SCALE GENOMIC DNA]</scope>
    <source>
        <strain evidence="3 4">NIES-3715</strain>
    </source>
</reference>
<evidence type="ECO:0000313" key="4">
    <source>
        <dbReference type="Proteomes" id="UP001054902"/>
    </source>
</evidence>
<proteinExistence type="predicted"/>
<organism evidence="3 4">
    <name type="scientific">Chaetoceros tenuissimus</name>
    <dbReference type="NCBI Taxonomy" id="426638"/>
    <lineage>
        <taxon>Eukaryota</taxon>
        <taxon>Sar</taxon>
        <taxon>Stramenopiles</taxon>
        <taxon>Ochrophyta</taxon>
        <taxon>Bacillariophyta</taxon>
        <taxon>Coscinodiscophyceae</taxon>
        <taxon>Chaetocerotophycidae</taxon>
        <taxon>Chaetocerotales</taxon>
        <taxon>Chaetocerotaceae</taxon>
        <taxon>Chaetoceros</taxon>
    </lineage>
</organism>
<dbReference type="InterPro" id="IPR036188">
    <property type="entry name" value="FAD/NAD-bd_sf"/>
</dbReference>
<comment type="caution">
    <text evidence="3">The sequence shown here is derived from an EMBL/GenBank/DDBJ whole genome shotgun (WGS) entry which is preliminary data.</text>
</comment>
<dbReference type="PANTHER" id="PTHR10742:SF410">
    <property type="entry name" value="LYSINE-SPECIFIC HISTONE DEMETHYLASE 2"/>
    <property type="match status" value="1"/>
</dbReference>
<keyword evidence="1" id="KW-0732">Signal</keyword>
<dbReference type="AlphaFoldDB" id="A0AAD3H0Z6"/>
<accession>A0AAD3H0Z6</accession>
<evidence type="ECO:0000256" key="1">
    <source>
        <dbReference type="SAM" id="SignalP"/>
    </source>
</evidence>
<keyword evidence="4" id="KW-1185">Reference proteome</keyword>
<dbReference type="InterPro" id="IPR050281">
    <property type="entry name" value="Flavin_monoamine_oxidase"/>
</dbReference>
<feature type="domain" description="Amine oxidase" evidence="2">
    <location>
        <begin position="88"/>
        <end position="486"/>
    </location>
</feature>
<name>A0AAD3H0Z6_9STRA</name>
<dbReference type="PANTHER" id="PTHR10742">
    <property type="entry name" value="FLAVIN MONOAMINE OXIDASE"/>
    <property type="match status" value="1"/>
</dbReference>
<sequence length="595" mass="66687">MKSIAVLYAALLCAPNGVMNVYASEKQLQEKGTVRRTKKKGVTKKKAKASTSMEAIVDVAIIGAGFGGLHIADALLYDPLEENKERDSPTVMVLEEKSSVGGRAIDIKFDAAPDVWVGMGPWRIIFDQFLGHRLIKRFGLETIPFSIDRGANSMTARGMRSTNRTKIADERFFTDDPSKGFIDFITEAIVAASTTDRYDHSGGHKSFITDLFGGEGWEQYKLNFHTFRGDYDLFSVWEELVAAGRRSFFLSGEDRINAVRSIVGGWSVLAKALAAAIEFNEKATLKLETEVTSVDYDLKDDVYVLTANDGNGQLKIFAKKVVFSVPKSAMAKIQGSIGEAIKSTDGYKSVAPYPVAKAAAVWEDKWWEPILGDDDNDGIYNQAQGFSECFRMIPYNFESNYTANVVHTAYTGEECAHLIDRLSKLPKEVADAELIRHLERMFPELKGNIPMPLESAYIFHDGGWHFNHPRTMTHEQTHEWALDPLGGIHKARVMMVAEAWARARGWVEAAFDIGADALERNFNMTIRPNVPGFVEGSRDYWPPKQPFEVNWPSKYFGDGRRKAKESLTFRQLKETLEDADVKRQLVDIIEFANTL</sequence>
<dbReference type="Proteomes" id="UP001054902">
    <property type="component" value="Unassembled WGS sequence"/>
</dbReference>
<protein>
    <recommendedName>
        <fullName evidence="2">Amine oxidase domain-containing protein</fullName>
    </recommendedName>
</protein>
<gene>
    <name evidence="3" type="ORF">CTEN210_02844</name>
</gene>
<dbReference type="InterPro" id="IPR002937">
    <property type="entry name" value="Amino_oxidase"/>
</dbReference>
<dbReference type="SUPFAM" id="SSF51905">
    <property type="entry name" value="FAD/NAD(P)-binding domain"/>
    <property type="match status" value="1"/>
</dbReference>
<dbReference type="Gene3D" id="3.50.50.60">
    <property type="entry name" value="FAD/NAD(P)-binding domain"/>
    <property type="match status" value="1"/>
</dbReference>
<dbReference type="Pfam" id="PF01593">
    <property type="entry name" value="Amino_oxidase"/>
    <property type="match status" value="1"/>
</dbReference>